<feature type="transmembrane region" description="Helical" evidence="5">
    <location>
        <begin position="244"/>
        <end position="265"/>
    </location>
</feature>
<feature type="transmembrane region" description="Helical" evidence="5">
    <location>
        <begin position="111"/>
        <end position="128"/>
    </location>
</feature>
<feature type="transmembrane region" description="Helical" evidence="5">
    <location>
        <begin position="277"/>
        <end position="296"/>
    </location>
</feature>
<feature type="transmembrane region" description="Helical" evidence="5">
    <location>
        <begin position="40"/>
        <end position="60"/>
    </location>
</feature>
<keyword evidence="5" id="KW-1278">Translocase</keyword>
<evidence type="ECO:0000256" key="1">
    <source>
        <dbReference type="ARBA" id="ARBA00004127"/>
    </source>
</evidence>
<organism evidence="8 9">
    <name type="scientific">Candidatus Dechloromonas phosphorivorans</name>
    <dbReference type="NCBI Taxonomy" id="2899244"/>
    <lineage>
        <taxon>Bacteria</taxon>
        <taxon>Pseudomonadati</taxon>
        <taxon>Pseudomonadota</taxon>
        <taxon>Betaproteobacteria</taxon>
        <taxon>Rhodocyclales</taxon>
        <taxon>Azonexaceae</taxon>
        <taxon>Dechloromonas</taxon>
    </lineage>
</organism>
<dbReference type="InterPro" id="IPR010096">
    <property type="entry name" value="NADH-Q_OxRdtase_suN/2"/>
</dbReference>
<dbReference type="EMBL" id="JADKBR010000026">
    <property type="protein sequence ID" value="MBK8892221.1"/>
    <property type="molecule type" value="Genomic_DNA"/>
</dbReference>
<dbReference type="NCBIfam" id="NF004442">
    <property type="entry name" value="PRK05777.1-5"/>
    <property type="match status" value="1"/>
</dbReference>
<comment type="similarity">
    <text evidence="5">Belongs to the complex I subunit 2 family.</text>
</comment>
<dbReference type="GO" id="GO:0050136">
    <property type="term" value="F:NADH dehydrogenase (quinone) (non-electrogenic) activity"/>
    <property type="evidence" value="ECO:0007669"/>
    <property type="project" value="UniProtKB-UniRule"/>
</dbReference>
<evidence type="ECO:0000256" key="6">
    <source>
        <dbReference type="RuleBase" id="RU000320"/>
    </source>
</evidence>
<dbReference type="InterPro" id="IPR001750">
    <property type="entry name" value="ND/Mrp_TM"/>
</dbReference>
<feature type="transmembrane region" description="Helical" evidence="5">
    <location>
        <begin position="303"/>
        <end position="326"/>
    </location>
</feature>
<reference evidence="8" key="1">
    <citation type="submission" date="2020-10" db="EMBL/GenBank/DDBJ databases">
        <title>Connecting structure to function with the recovery of over 1000 high-quality activated sludge metagenome-assembled genomes encoding full-length rRNA genes using long-read sequencing.</title>
        <authorList>
            <person name="Singleton C.M."/>
            <person name="Petriglieri F."/>
            <person name="Kristensen J.M."/>
            <person name="Kirkegaard R.H."/>
            <person name="Michaelsen T.Y."/>
            <person name="Andersen M.H."/>
            <person name="Karst S.M."/>
            <person name="Dueholm M.S."/>
            <person name="Nielsen P.H."/>
            <person name="Albertsen M."/>
        </authorList>
    </citation>
    <scope>NUCLEOTIDE SEQUENCE</scope>
    <source>
        <strain evidence="8">OdNE_18-Q3-R46-58_BAT3C.305</strain>
    </source>
</reference>
<dbReference type="AlphaFoldDB" id="A0A9D7QJ82"/>
<keyword evidence="5" id="KW-0813">Transport</keyword>
<comment type="caution">
    <text evidence="8">The sequence shown here is derived from an EMBL/GenBank/DDBJ whole genome shotgun (WGS) entry which is preliminary data.</text>
</comment>
<keyword evidence="8" id="KW-0560">Oxidoreductase</keyword>
<feature type="transmembrane region" description="Helical" evidence="5">
    <location>
        <begin position="165"/>
        <end position="187"/>
    </location>
</feature>
<feature type="transmembrane region" description="Helical" evidence="5">
    <location>
        <begin position="381"/>
        <end position="404"/>
    </location>
</feature>
<keyword evidence="4 5" id="KW-0472">Membrane</keyword>
<feature type="transmembrane region" description="Helical" evidence="5">
    <location>
        <begin position="134"/>
        <end position="153"/>
    </location>
</feature>
<feature type="transmembrane region" description="Helical" evidence="5">
    <location>
        <begin position="338"/>
        <end position="360"/>
    </location>
</feature>
<proteinExistence type="inferred from homology"/>
<sequence length="492" mass="53650">MFDNFLVPDFLPAAPELFLAVMAMVILLVDLTVKDSRRTLTFALTQLTLLGCAVIQLMTSTGDVVYTFSNMFVDDLMADLLKLFLYMTVIVVLFYSRAYLLDREVMNKGEYYVLALFATLGMMVMISANHFVTIYLGLELLSLSMYALVAMNRDSVASTEAAMKYFVLGALASGLLLYGMSMIYGATGTLEITGLAERLYGGGANKTVLAFGLVFMVSGLAFKLGVVPFHMWIPDVYHGAPTSVTLFIGSAPKLAAFAIVMRLLVNGMISMAQDWQAMLVIMSVLSMAIGNLAAIAQTNLKRMLAYSAISHMGFMLLGITTGVVGGDARFALNAYSSAMFYVLAYVVMTTGTFGMILLMARAGFEAENLDDYKGLNKRSPWFAGIMLMMMFSMAGIPFFVGFFAKFSVLQAVVAAGYMWLAIVAVLFSLIGAFYYLRVVKLMYFDPPADTSPLTAGMDMRILISANGLAVALLGIFPQMLMSLCAYALLRSL</sequence>
<dbReference type="NCBIfam" id="TIGR01770">
    <property type="entry name" value="NDH_I_N"/>
    <property type="match status" value="1"/>
</dbReference>
<keyword evidence="5" id="KW-0520">NAD</keyword>
<comment type="subunit">
    <text evidence="5">NDH-1 is composed of 14 different subunits. Subunits NuoA, H, J, K, L, M, N constitute the membrane sector of the complex.</text>
</comment>
<evidence type="ECO:0000256" key="3">
    <source>
        <dbReference type="ARBA" id="ARBA00022989"/>
    </source>
</evidence>
<keyword evidence="5" id="KW-0874">Quinone</keyword>
<evidence type="ECO:0000259" key="7">
    <source>
        <dbReference type="Pfam" id="PF00361"/>
    </source>
</evidence>
<dbReference type="GO" id="GO:0042773">
    <property type="term" value="P:ATP synthesis coupled electron transport"/>
    <property type="evidence" value="ECO:0007669"/>
    <property type="project" value="InterPro"/>
</dbReference>
<keyword evidence="3 5" id="KW-1133">Transmembrane helix</keyword>
<feature type="transmembrane region" description="Helical" evidence="5">
    <location>
        <begin position="207"/>
        <end position="232"/>
    </location>
</feature>
<keyword evidence="5" id="KW-0830">Ubiquinone</keyword>
<dbReference type="EC" id="7.1.1.-" evidence="5"/>
<gene>
    <name evidence="5 8" type="primary">nuoN</name>
    <name evidence="8" type="ORF">IPN75_18600</name>
</gene>
<dbReference type="GO" id="GO:0005886">
    <property type="term" value="C:plasma membrane"/>
    <property type="evidence" value="ECO:0007669"/>
    <property type="project" value="UniProtKB-SubCell"/>
</dbReference>
<keyword evidence="2 5" id="KW-0812">Transmembrane</keyword>
<evidence type="ECO:0000256" key="5">
    <source>
        <dbReference type="HAMAP-Rule" id="MF_00445"/>
    </source>
</evidence>
<feature type="transmembrane region" description="Helical" evidence="5">
    <location>
        <begin position="416"/>
        <end position="436"/>
    </location>
</feature>
<comment type="catalytic activity">
    <reaction evidence="5">
        <text>a quinone + NADH + 5 H(+)(in) = a quinol + NAD(+) + 4 H(+)(out)</text>
        <dbReference type="Rhea" id="RHEA:57888"/>
        <dbReference type="ChEBI" id="CHEBI:15378"/>
        <dbReference type="ChEBI" id="CHEBI:24646"/>
        <dbReference type="ChEBI" id="CHEBI:57540"/>
        <dbReference type="ChEBI" id="CHEBI:57945"/>
        <dbReference type="ChEBI" id="CHEBI:132124"/>
    </reaction>
</comment>
<name>A0A9D7QJ82_9RHOO</name>
<evidence type="ECO:0000256" key="2">
    <source>
        <dbReference type="ARBA" id="ARBA00022692"/>
    </source>
</evidence>
<comment type="subcellular location">
    <subcellularLocation>
        <location evidence="5">Cell membrane</location>
        <topology evidence="5">Multi-pass membrane protein</topology>
    </subcellularLocation>
    <subcellularLocation>
        <location evidence="1">Endomembrane system</location>
        <topology evidence="1">Multi-pass membrane protein</topology>
    </subcellularLocation>
    <subcellularLocation>
        <location evidence="6">Membrane</location>
        <topology evidence="6">Multi-pass membrane protein</topology>
    </subcellularLocation>
</comment>
<dbReference type="PANTHER" id="PTHR22773">
    <property type="entry name" value="NADH DEHYDROGENASE"/>
    <property type="match status" value="1"/>
</dbReference>
<keyword evidence="5" id="KW-1003">Cell membrane</keyword>
<evidence type="ECO:0000313" key="9">
    <source>
        <dbReference type="Proteomes" id="UP000808146"/>
    </source>
</evidence>
<dbReference type="Pfam" id="PF00361">
    <property type="entry name" value="Proton_antipo_M"/>
    <property type="match status" value="1"/>
</dbReference>
<feature type="transmembrane region" description="Helical" evidence="5">
    <location>
        <begin position="467"/>
        <end position="489"/>
    </location>
</feature>
<evidence type="ECO:0000313" key="8">
    <source>
        <dbReference type="EMBL" id="MBK8892221.1"/>
    </source>
</evidence>
<dbReference type="GO" id="GO:0048038">
    <property type="term" value="F:quinone binding"/>
    <property type="evidence" value="ECO:0007669"/>
    <property type="project" value="UniProtKB-KW"/>
</dbReference>
<dbReference type="PRINTS" id="PR01434">
    <property type="entry name" value="NADHDHGNASE5"/>
</dbReference>
<accession>A0A9D7QJ82</accession>
<dbReference type="GO" id="GO:0008137">
    <property type="term" value="F:NADH dehydrogenase (ubiquinone) activity"/>
    <property type="evidence" value="ECO:0007669"/>
    <property type="project" value="InterPro"/>
</dbReference>
<feature type="domain" description="NADH:quinone oxidoreductase/Mrp antiporter transmembrane" evidence="7">
    <location>
        <begin position="128"/>
        <end position="430"/>
    </location>
</feature>
<feature type="transmembrane region" description="Helical" evidence="5">
    <location>
        <begin position="80"/>
        <end position="99"/>
    </location>
</feature>
<dbReference type="HAMAP" id="MF_00445">
    <property type="entry name" value="NDH1_NuoN_1"/>
    <property type="match status" value="1"/>
</dbReference>
<feature type="transmembrane region" description="Helical" evidence="5">
    <location>
        <begin position="12"/>
        <end position="33"/>
    </location>
</feature>
<comment type="function">
    <text evidence="5">NDH-1 shuttles electrons from NADH, via FMN and iron-sulfur (Fe-S) centers, to quinones in the respiratory chain. The immediate electron acceptor for the enzyme in this species is believed to be ubiquinone. Couples the redox reaction to proton translocation (for every two electrons transferred, four hydrogen ions are translocated across the cytoplasmic membrane), and thus conserves the redox energy in a proton gradient.</text>
</comment>
<dbReference type="Proteomes" id="UP000808146">
    <property type="component" value="Unassembled WGS sequence"/>
</dbReference>
<protein>
    <recommendedName>
        <fullName evidence="5">NADH-quinone oxidoreductase subunit N</fullName>
        <ecNumber evidence="5">7.1.1.-</ecNumber>
    </recommendedName>
    <alternativeName>
        <fullName evidence="5">NADH dehydrogenase I subunit N</fullName>
    </alternativeName>
    <alternativeName>
        <fullName evidence="5">NDH-1 subunit N</fullName>
    </alternativeName>
</protein>
<dbReference type="GO" id="GO:0012505">
    <property type="term" value="C:endomembrane system"/>
    <property type="evidence" value="ECO:0007669"/>
    <property type="project" value="UniProtKB-SubCell"/>
</dbReference>
<evidence type="ECO:0000256" key="4">
    <source>
        <dbReference type="ARBA" id="ARBA00023136"/>
    </source>
</evidence>